<dbReference type="EMBL" id="BMAU01021234">
    <property type="protein sequence ID" value="GFY02999.1"/>
    <property type="molecule type" value="Genomic_DNA"/>
</dbReference>
<comment type="caution">
    <text evidence="1">The sequence shown here is derived from an EMBL/GenBank/DDBJ whole genome shotgun (WGS) entry which is preliminary data.</text>
</comment>
<organism evidence="1 2">
    <name type="scientific">Trichonephila clavipes</name>
    <name type="common">Golden silk orbweaver</name>
    <name type="synonym">Nephila clavipes</name>
    <dbReference type="NCBI Taxonomy" id="2585209"/>
    <lineage>
        <taxon>Eukaryota</taxon>
        <taxon>Metazoa</taxon>
        <taxon>Ecdysozoa</taxon>
        <taxon>Arthropoda</taxon>
        <taxon>Chelicerata</taxon>
        <taxon>Arachnida</taxon>
        <taxon>Araneae</taxon>
        <taxon>Araneomorphae</taxon>
        <taxon>Entelegynae</taxon>
        <taxon>Araneoidea</taxon>
        <taxon>Nephilidae</taxon>
        <taxon>Trichonephila</taxon>
    </lineage>
</organism>
<reference evidence="1" key="1">
    <citation type="submission" date="2020-08" db="EMBL/GenBank/DDBJ databases">
        <title>Multicomponent nature underlies the extraordinary mechanical properties of spider dragline silk.</title>
        <authorList>
            <person name="Kono N."/>
            <person name="Nakamura H."/>
            <person name="Mori M."/>
            <person name="Yoshida Y."/>
            <person name="Ohtoshi R."/>
            <person name="Malay A.D."/>
            <person name="Moran D.A.P."/>
            <person name="Tomita M."/>
            <person name="Numata K."/>
            <person name="Arakawa K."/>
        </authorList>
    </citation>
    <scope>NUCLEOTIDE SEQUENCE</scope>
</reference>
<keyword evidence="2" id="KW-1185">Reference proteome</keyword>
<proteinExistence type="predicted"/>
<protein>
    <submittedName>
        <fullName evidence="1">Uncharacterized protein</fullName>
    </submittedName>
</protein>
<name>A0A8X6RXN7_TRICX</name>
<evidence type="ECO:0000313" key="2">
    <source>
        <dbReference type="Proteomes" id="UP000887159"/>
    </source>
</evidence>
<dbReference type="Proteomes" id="UP000887159">
    <property type="component" value="Unassembled WGS sequence"/>
</dbReference>
<accession>A0A8X6RXN7</accession>
<gene>
    <name evidence="1" type="primary">X975_05742</name>
    <name evidence="1" type="ORF">TNCV_980041</name>
</gene>
<sequence>MLWTYRWAVMVQRINTSNNRVLKAIAPHTITPAVGVVYGCKAKAGLRRSPLARHILMVREDTRAPNEGATYAWMTADKVVGCTRAFLTMWWSSRQLVCRKGPKPGFRVNEISRIHWSQHLLTIQSEWPN</sequence>
<dbReference type="AlphaFoldDB" id="A0A8X6RXN7"/>
<evidence type="ECO:0000313" key="1">
    <source>
        <dbReference type="EMBL" id="GFY02999.1"/>
    </source>
</evidence>